<feature type="compositionally biased region" description="Polar residues" evidence="4">
    <location>
        <begin position="755"/>
        <end position="770"/>
    </location>
</feature>
<dbReference type="AlphaFoldDB" id="A0AA89BT26"/>
<protein>
    <recommendedName>
        <fullName evidence="7">Protein phosphatase 1 regulatory subunit 37</fullName>
    </recommendedName>
</protein>
<comment type="caution">
    <text evidence="5">The sequence shown here is derived from an EMBL/GenBank/DDBJ whole genome shotgun (WGS) entry which is preliminary data.</text>
</comment>
<name>A0AA89BT26_PINIB</name>
<dbReference type="InterPro" id="IPR001611">
    <property type="entry name" value="Leu-rich_rpt"/>
</dbReference>
<dbReference type="PANTHER" id="PTHR24112">
    <property type="entry name" value="LEUCINE-RICH REPEAT, ISOFORM F-RELATED"/>
    <property type="match status" value="1"/>
</dbReference>
<reference evidence="5" key="1">
    <citation type="submission" date="2019-08" db="EMBL/GenBank/DDBJ databases">
        <title>The improved chromosome-level genome for the pearl oyster Pinctada fucata martensii using PacBio sequencing and Hi-C.</title>
        <authorList>
            <person name="Zheng Z."/>
        </authorList>
    </citation>
    <scope>NUCLEOTIDE SEQUENCE</scope>
    <source>
        <strain evidence="5">ZZ-2019</strain>
        <tissue evidence="5">Adductor muscle</tissue>
    </source>
</reference>
<feature type="compositionally biased region" description="Polar residues" evidence="4">
    <location>
        <begin position="700"/>
        <end position="712"/>
    </location>
</feature>
<keyword evidence="6" id="KW-1185">Reference proteome</keyword>
<dbReference type="Proteomes" id="UP001186944">
    <property type="component" value="Unassembled WGS sequence"/>
</dbReference>
<evidence type="ECO:0000256" key="3">
    <source>
        <dbReference type="ARBA" id="ARBA00038315"/>
    </source>
</evidence>
<evidence type="ECO:0000313" key="5">
    <source>
        <dbReference type="EMBL" id="KAK3093325.1"/>
    </source>
</evidence>
<feature type="region of interest" description="Disordered" evidence="4">
    <location>
        <begin position="1"/>
        <end position="58"/>
    </location>
</feature>
<feature type="compositionally biased region" description="Polar residues" evidence="4">
    <location>
        <begin position="12"/>
        <end position="22"/>
    </location>
</feature>
<feature type="compositionally biased region" description="Basic and acidic residues" evidence="4">
    <location>
        <begin position="477"/>
        <end position="502"/>
    </location>
</feature>
<gene>
    <name evidence="5" type="ORF">FSP39_014146</name>
</gene>
<feature type="region of interest" description="Disordered" evidence="4">
    <location>
        <begin position="674"/>
        <end position="770"/>
    </location>
</feature>
<dbReference type="PANTHER" id="PTHR24112:SF9">
    <property type="entry name" value="PROTEIN PHOSPHATASE 1 REGULATORY SUBUNIT 37"/>
    <property type="match status" value="1"/>
</dbReference>
<dbReference type="EMBL" id="VSWD01000009">
    <property type="protein sequence ID" value="KAK3093325.1"/>
    <property type="molecule type" value="Genomic_DNA"/>
</dbReference>
<accession>A0AA89BT26</accession>
<keyword evidence="1" id="KW-0433">Leucine-rich repeat</keyword>
<proteinExistence type="inferred from homology"/>
<feature type="compositionally biased region" description="Basic and acidic residues" evidence="4">
    <location>
        <begin position="730"/>
        <end position="742"/>
    </location>
</feature>
<feature type="compositionally biased region" description="Basic and acidic residues" evidence="4">
    <location>
        <begin position="674"/>
        <end position="687"/>
    </location>
</feature>
<dbReference type="SMART" id="SM00368">
    <property type="entry name" value="LRR_RI"/>
    <property type="match status" value="8"/>
</dbReference>
<dbReference type="SUPFAM" id="SSF52047">
    <property type="entry name" value="RNI-like"/>
    <property type="match status" value="1"/>
</dbReference>
<organism evidence="5 6">
    <name type="scientific">Pinctada imbricata</name>
    <name type="common">Atlantic pearl-oyster</name>
    <name type="synonym">Pinctada martensii</name>
    <dbReference type="NCBI Taxonomy" id="66713"/>
    <lineage>
        <taxon>Eukaryota</taxon>
        <taxon>Metazoa</taxon>
        <taxon>Spiralia</taxon>
        <taxon>Lophotrochozoa</taxon>
        <taxon>Mollusca</taxon>
        <taxon>Bivalvia</taxon>
        <taxon>Autobranchia</taxon>
        <taxon>Pteriomorphia</taxon>
        <taxon>Pterioida</taxon>
        <taxon>Pterioidea</taxon>
        <taxon>Pteriidae</taxon>
        <taxon>Pinctada</taxon>
    </lineage>
</organism>
<dbReference type="Pfam" id="PF13516">
    <property type="entry name" value="LRR_6"/>
    <property type="match status" value="3"/>
</dbReference>
<evidence type="ECO:0000256" key="2">
    <source>
        <dbReference type="ARBA" id="ARBA00022737"/>
    </source>
</evidence>
<feature type="compositionally biased region" description="Low complexity" evidence="4">
    <location>
        <begin position="743"/>
        <end position="754"/>
    </location>
</feature>
<comment type="similarity">
    <text evidence="3">Belongs to the PPP1R37 family.</text>
</comment>
<evidence type="ECO:0000313" key="6">
    <source>
        <dbReference type="Proteomes" id="UP001186944"/>
    </source>
</evidence>
<dbReference type="Gene3D" id="3.80.10.10">
    <property type="entry name" value="Ribonuclease Inhibitor"/>
    <property type="match status" value="1"/>
</dbReference>
<evidence type="ECO:0008006" key="7">
    <source>
        <dbReference type="Google" id="ProtNLM"/>
    </source>
</evidence>
<evidence type="ECO:0000256" key="4">
    <source>
        <dbReference type="SAM" id="MobiDB-lite"/>
    </source>
</evidence>
<evidence type="ECO:0000256" key="1">
    <source>
        <dbReference type="ARBA" id="ARBA00022614"/>
    </source>
</evidence>
<dbReference type="CDD" id="cd00116">
    <property type="entry name" value="LRR_RI"/>
    <property type="match status" value="1"/>
</dbReference>
<dbReference type="InterPro" id="IPR032675">
    <property type="entry name" value="LRR_dom_sf"/>
</dbReference>
<feature type="region of interest" description="Disordered" evidence="4">
    <location>
        <begin position="477"/>
        <end position="510"/>
    </location>
</feature>
<dbReference type="InterPro" id="IPR051279">
    <property type="entry name" value="PP1-Reg/Actin-Interact_Protein"/>
</dbReference>
<sequence>MTEPCENPGENLVSSNPETTDPTADGSAPLIPQADEAVQEVNNSCECKQTDDTSDNGESVDVVSLTVPLEGEKKRLKRNVSFPSDTCVKSYLEPPDPSAHRKAKKWTTVDLIQAYKHGCEKHGTKPLTKVLQQLQGIENTGERYEILSLKGEKLDTKICESLEEIFKLVQFRCVDLEATHLDDETAVALFDMIEYYESACKVNISFNKSISGRGWQACSRLIRKTPGLTFLDMRNCDCNERVIPLLGRSLRMGCFLTTLHMENTNISGRALVVLVAALKMNELLKELFLADNKLMPTDGIQLGNLLKYNHTLQLLDLRNNNLQDVGVGHICDGLYEQNLDTGLCTLVLWNNQITYQAMAAIGKAISQTENLETLNLGHNNLTNEGIHLVKDGLLASKSLLRLGLQATKISCEGAVALAEAIADSHRLLRVDLRENDIKTAGLMALSLALKGMKDYAEQQRRLQDELSRCLERNRDLAKAKAKEAESQAKMSESKTKPEPVTEEKEEMVPTEASLLESLDTVRRPGLLFIRDPPMIPLEQTLDSPHVCPVPTSQFAGIMGLSTSLPSRDVVSSLDSPTLGIPSIPIATPPAEVILSPQYVPQVKKKKVFTVSKVDIQSLISPTAMSVLPATSKIILSPTISNMTFSGCASPELPKSQFVSNDSKFMLLLADPDKADGLMDYDNERESMESEEVSEKEELQADSSQSGVIQENAQEVIGDSPGISMCNKGDSQVHSETVPKTEESSSPLESENSESQVSDISCDKVNQSGKSANTVKTENINIVEFSVVSNDGMQNKNKIAVQDSKINNTENEQWTHVKHPVPDSDVLSDQNKLETGNPDFHSTFTMNGMTQELASALDNIDTEKYQNKELSYGKKWTSISCKKN</sequence>
<keyword evidence="2" id="KW-0677">Repeat</keyword>